<reference evidence="2" key="1">
    <citation type="journal article" date="2020" name="bioRxiv">
        <title>Comparative genomics of Chlamydomonas.</title>
        <authorList>
            <person name="Craig R.J."/>
            <person name="Hasan A.R."/>
            <person name="Ness R.W."/>
            <person name="Keightley P.D."/>
        </authorList>
    </citation>
    <scope>NUCLEOTIDE SEQUENCE</scope>
    <source>
        <strain evidence="2">CCAP 11/70</strain>
    </source>
</reference>
<dbReference type="InterPro" id="IPR036058">
    <property type="entry name" value="Kazal_dom_sf"/>
</dbReference>
<dbReference type="PANTHER" id="PTHR40535">
    <property type="entry name" value="CHROMOSOME UNDETERMINED SCAFFOLD_9, WHOLE GENOME SHOTGUN SEQUENCE"/>
    <property type="match status" value="1"/>
</dbReference>
<comment type="caution">
    <text evidence="2">The sequence shown here is derived from an EMBL/GenBank/DDBJ whole genome shotgun (WGS) entry which is preliminary data.</text>
</comment>
<dbReference type="SUPFAM" id="SSF100895">
    <property type="entry name" value="Kazal-type serine protease inhibitors"/>
    <property type="match status" value="1"/>
</dbReference>
<evidence type="ECO:0000313" key="3">
    <source>
        <dbReference type="Proteomes" id="UP000612055"/>
    </source>
</evidence>
<dbReference type="EMBL" id="JAEHOE010000030">
    <property type="protein sequence ID" value="KAG2494524.1"/>
    <property type="molecule type" value="Genomic_DNA"/>
</dbReference>
<evidence type="ECO:0000313" key="2">
    <source>
        <dbReference type="EMBL" id="KAG2494524.1"/>
    </source>
</evidence>
<sequence length="227" mass="24277">MLRNAKLPALFLCAILASASAGRALLQDPVDDEASALGAGAGAPLTDEGLAPGYRDPRVCGVDGTTYASADEAKAAGTQVLNCGPCGECSNQQDLDLYLRTRTNLTVLVRACGMRLIAKRRDKCLEALGFTPGCQRCYAENIQCDKKHCLWPCLVYTVRSWIWPAHGQQESLHSNPCLACDEANCGPAFLECAGANRRRSGIISDISRDDKEVCKSAVNYHPPATGS</sequence>
<accession>A0A835YBJ5</accession>
<dbReference type="OrthoDB" id="10261863at2759"/>
<proteinExistence type="predicted"/>
<evidence type="ECO:0000256" key="1">
    <source>
        <dbReference type="SAM" id="SignalP"/>
    </source>
</evidence>
<feature type="chain" id="PRO_5032306867" evidence="1">
    <location>
        <begin position="22"/>
        <end position="227"/>
    </location>
</feature>
<keyword evidence="1" id="KW-0732">Signal</keyword>
<dbReference type="AlphaFoldDB" id="A0A835YBJ5"/>
<feature type="signal peptide" evidence="1">
    <location>
        <begin position="1"/>
        <end position="21"/>
    </location>
</feature>
<dbReference type="Proteomes" id="UP000612055">
    <property type="component" value="Unassembled WGS sequence"/>
</dbReference>
<protein>
    <submittedName>
        <fullName evidence="2">Uncharacterized protein</fullName>
    </submittedName>
</protein>
<keyword evidence="3" id="KW-1185">Reference proteome</keyword>
<organism evidence="2 3">
    <name type="scientific">Edaphochlamys debaryana</name>
    <dbReference type="NCBI Taxonomy" id="47281"/>
    <lineage>
        <taxon>Eukaryota</taxon>
        <taxon>Viridiplantae</taxon>
        <taxon>Chlorophyta</taxon>
        <taxon>core chlorophytes</taxon>
        <taxon>Chlorophyceae</taxon>
        <taxon>CS clade</taxon>
        <taxon>Chlamydomonadales</taxon>
        <taxon>Chlamydomonadales incertae sedis</taxon>
        <taxon>Edaphochlamys</taxon>
    </lineage>
</organism>
<name>A0A835YBJ5_9CHLO</name>
<dbReference type="PANTHER" id="PTHR40535:SF1">
    <property type="entry name" value="CHROMOSOME UNDETERMINED SCAFFOLD_9, WHOLE GENOME SHOTGUN SEQUENCE"/>
    <property type="match status" value="1"/>
</dbReference>
<gene>
    <name evidence="2" type="ORF">HYH03_007291</name>
</gene>